<evidence type="ECO:0000259" key="1">
    <source>
        <dbReference type="Pfam" id="PF00903"/>
    </source>
</evidence>
<dbReference type="AlphaFoldDB" id="A0A411ZK21"/>
<dbReference type="Gene3D" id="3.10.180.10">
    <property type="entry name" value="2,3-Dihydroxybiphenyl 1,2-Dioxygenase, domain 1"/>
    <property type="match status" value="1"/>
</dbReference>
<accession>A0A411ZK21</accession>
<dbReference type="InterPro" id="IPR029068">
    <property type="entry name" value="Glyas_Bleomycin-R_OHBP_Dase"/>
</dbReference>
<evidence type="ECO:0000313" key="2">
    <source>
        <dbReference type="EMBL" id="RGQ03160.1"/>
    </source>
</evidence>
<dbReference type="RefSeq" id="WP_118044891.1">
    <property type="nucleotide sequence ID" value="NZ_QRSS01000019.1"/>
</dbReference>
<feature type="domain" description="Glyoxalase/fosfomycin resistance/dioxygenase" evidence="1">
    <location>
        <begin position="4"/>
        <end position="110"/>
    </location>
</feature>
<gene>
    <name evidence="2" type="ORF">DWZ12_13375</name>
</gene>
<comment type="caution">
    <text evidence="2">The sequence shown here is derived from an EMBL/GenBank/DDBJ whole genome shotgun (WGS) entry which is preliminary data.</text>
</comment>
<reference evidence="2 3" key="1">
    <citation type="submission" date="2018-08" db="EMBL/GenBank/DDBJ databases">
        <title>A genome reference for cultivated species of the human gut microbiota.</title>
        <authorList>
            <person name="Zou Y."/>
            <person name="Xue W."/>
            <person name="Luo G."/>
        </authorList>
    </citation>
    <scope>NUCLEOTIDE SEQUENCE [LARGE SCALE GENOMIC DNA]</scope>
    <source>
        <strain evidence="2 3">AF29-2BH</strain>
    </source>
</reference>
<organism evidence="2 3">
    <name type="scientific">Blautia obeum</name>
    <dbReference type="NCBI Taxonomy" id="40520"/>
    <lineage>
        <taxon>Bacteria</taxon>
        <taxon>Bacillati</taxon>
        <taxon>Bacillota</taxon>
        <taxon>Clostridia</taxon>
        <taxon>Lachnospirales</taxon>
        <taxon>Lachnospiraceae</taxon>
        <taxon>Blautia</taxon>
    </lineage>
</organism>
<dbReference type="SUPFAM" id="SSF54593">
    <property type="entry name" value="Glyoxalase/Bleomycin resistance protein/Dihydroxybiphenyl dioxygenase"/>
    <property type="match status" value="1"/>
</dbReference>
<dbReference type="Pfam" id="PF00903">
    <property type="entry name" value="Glyoxalase"/>
    <property type="match status" value="1"/>
</dbReference>
<evidence type="ECO:0000313" key="3">
    <source>
        <dbReference type="Proteomes" id="UP000283585"/>
    </source>
</evidence>
<sequence length="121" mass="14036">MIALDHIAVIVSSEESIHFYEKLGFIECKRTERSYDTVVFMQCGNVMLEIFVDPNHPERATNPENRGLRHIAFYVDKFEELNIEVGKIRMDWFGRKSTFIKDPDGLPIEIIEKGSTLRCAK</sequence>
<dbReference type="Proteomes" id="UP000283585">
    <property type="component" value="Unassembled WGS sequence"/>
</dbReference>
<dbReference type="EMBL" id="QRSS01000019">
    <property type="protein sequence ID" value="RGQ03160.1"/>
    <property type="molecule type" value="Genomic_DNA"/>
</dbReference>
<proteinExistence type="predicted"/>
<name>A0A411ZK21_9FIRM</name>
<dbReference type="InterPro" id="IPR004360">
    <property type="entry name" value="Glyas_Fos-R_dOase_dom"/>
</dbReference>
<protein>
    <submittedName>
        <fullName evidence="2">VOC family protein</fullName>
    </submittedName>
</protein>